<evidence type="ECO:0000313" key="8">
    <source>
        <dbReference type="Proteomes" id="UP000824280"/>
    </source>
</evidence>
<evidence type="ECO:0000259" key="6">
    <source>
        <dbReference type="Pfam" id="PF14759"/>
    </source>
</evidence>
<evidence type="ECO:0000256" key="1">
    <source>
        <dbReference type="ARBA" id="ARBA00001974"/>
    </source>
</evidence>
<dbReference type="InterPro" id="IPR016156">
    <property type="entry name" value="FAD/NAD-linked_Rdtase_dimer_sf"/>
</dbReference>
<dbReference type="InterPro" id="IPR023753">
    <property type="entry name" value="FAD/NAD-binding_dom"/>
</dbReference>
<keyword evidence="8" id="KW-1185">Reference proteome</keyword>
<keyword evidence="4" id="KW-0560">Oxidoreductase</keyword>
<dbReference type="Pfam" id="PF14759">
    <property type="entry name" value="Reductase_C"/>
    <property type="match status" value="1"/>
</dbReference>
<feature type="domain" description="Reductase C-terminal" evidence="6">
    <location>
        <begin position="324"/>
        <end position="408"/>
    </location>
</feature>
<comment type="cofactor">
    <cofactor evidence="1">
        <name>FAD</name>
        <dbReference type="ChEBI" id="CHEBI:57692"/>
    </cofactor>
</comment>
<dbReference type="PRINTS" id="PR00411">
    <property type="entry name" value="PNDRDTASEI"/>
</dbReference>
<reference evidence="7 8" key="1">
    <citation type="submission" date="2021-08" db="EMBL/GenBank/DDBJ databases">
        <title>Comparative Genomics Analysis of the Genus Qipengyuania Reveals Extensive Genetic Diversity and Metabolic Versatility, Including the Description of Fifteen Novel Species.</title>
        <authorList>
            <person name="Liu Y."/>
        </authorList>
    </citation>
    <scope>NUCLEOTIDE SEQUENCE [LARGE SCALE GENOMIC DNA]</scope>
    <source>
        <strain evidence="7 8">1XM2-8</strain>
    </source>
</reference>
<dbReference type="SUPFAM" id="SSF55424">
    <property type="entry name" value="FAD/NAD-linked reductases, dimerisation (C-terminal) domain"/>
    <property type="match status" value="1"/>
</dbReference>
<dbReference type="Pfam" id="PF07992">
    <property type="entry name" value="Pyr_redox_2"/>
    <property type="match status" value="1"/>
</dbReference>
<dbReference type="EMBL" id="CP081297">
    <property type="protein sequence ID" value="QZD86947.1"/>
    <property type="molecule type" value="Genomic_DNA"/>
</dbReference>
<dbReference type="Gene3D" id="3.50.50.60">
    <property type="entry name" value="FAD/NAD(P)-binding domain"/>
    <property type="match status" value="2"/>
</dbReference>
<dbReference type="RefSeq" id="WP_221422488.1">
    <property type="nucleotide sequence ID" value="NZ_CP081297.1"/>
</dbReference>
<dbReference type="PANTHER" id="PTHR43557">
    <property type="entry name" value="APOPTOSIS-INDUCING FACTOR 1"/>
    <property type="match status" value="1"/>
</dbReference>
<dbReference type="InterPro" id="IPR050446">
    <property type="entry name" value="FAD-oxidoreductase/Apoptosis"/>
</dbReference>
<feature type="domain" description="FAD/NAD(P)-binding" evidence="5">
    <location>
        <begin position="4"/>
        <end position="304"/>
    </location>
</feature>
<protein>
    <submittedName>
        <fullName evidence="7">FAD-dependent oxidoreductase</fullName>
    </submittedName>
</protein>
<dbReference type="Gene3D" id="3.30.390.30">
    <property type="match status" value="1"/>
</dbReference>
<keyword evidence="2" id="KW-0285">Flavoprotein</keyword>
<sequence length="408" mass="43832">MDHYDIVIVGTGHGGAQAAIALRQAGHEDSILMVSRDRNPPYERPPLSKDYLAGEKPFEKILIRPEKFWTDRGITLRLGANANEVDPQTHTISLSDGTRVTYRKLIWAAGGDARRLSCPGADLAGVHTIRGRRDTDALKEDIGSGGKRAVIVGAGYIGLEAAAVLRKLDCQVTVVEMLDRVLKRVAGEELSDFYAAEHRAHGVDLRLKTGVERIEGDGERVTGVTLSSGETIACDVVIAGIGIVPSVGPLIAAGAAGSNGVDVDTFGRTSLDDIYAIGDCAAHANPYADNAVIRLESVQNANDMATVAAKAIMGDKQDYDAVPWFWSNQYDLRLQTVGISAGHDACVLRGDPADRKFSLIYLKEGCVIALDCVNNTRDYAQGRKLVEARAEIAPDLLADTETPLKEML</sequence>
<dbReference type="Proteomes" id="UP000824280">
    <property type="component" value="Chromosome"/>
</dbReference>
<dbReference type="PANTHER" id="PTHR43557:SF2">
    <property type="entry name" value="RIESKE DOMAIN-CONTAINING PROTEIN-RELATED"/>
    <property type="match status" value="1"/>
</dbReference>
<evidence type="ECO:0000256" key="4">
    <source>
        <dbReference type="ARBA" id="ARBA00023002"/>
    </source>
</evidence>
<dbReference type="SUPFAM" id="SSF51905">
    <property type="entry name" value="FAD/NAD(P)-binding domain"/>
    <property type="match status" value="2"/>
</dbReference>
<evidence type="ECO:0000313" key="7">
    <source>
        <dbReference type="EMBL" id="QZD86947.1"/>
    </source>
</evidence>
<gene>
    <name evidence="7" type="ORF">K3166_12270</name>
</gene>
<dbReference type="InterPro" id="IPR028202">
    <property type="entry name" value="Reductase_C"/>
</dbReference>
<evidence type="ECO:0000259" key="5">
    <source>
        <dbReference type="Pfam" id="PF07992"/>
    </source>
</evidence>
<evidence type="ECO:0000256" key="2">
    <source>
        <dbReference type="ARBA" id="ARBA00022630"/>
    </source>
</evidence>
<accession>A0ABX8ZHF8</accession>
<name>A0ABX8ZHF8_9SPHN</name>
<proteinExistence type="predicted"/>
<dbReference type="InterPro" id="IPR036188">
    <property type="entry name" value="FAD/NAD-bd_sf"/>
</dbReference>
<organism evidence="7 8">
    <name type="scientific">Qipengyuania psychrotolerans</name>
    <dbReference type="NCBI Taxonomy" id="2867238"/>
    <lineage>
        <taxon>Bacteria</taxon>
        <taxon>Pseudomonadati</taxon>
        <taxon>Pseudomonadota</taxon>
        <taxon>Alphaproteobacteria</taxon>
        <taxon>Sphingomonadales</taxon>
        <taxon>Erythrobacteraceae</taxon>
        <taxon>Qipengyuania</taxon>
    </lineage>
</organism>
<keyword evidence="3" id="KW-0274">FAD</keyword>
<dbReference type="PRINTS" id="PR00368">
    <property type="entry name" value="FADPNR"/>
</dbReference>
<evidence type="ECO:0000256" key="3">
    <source>
        <dbReference type="ARBA" id="ARBA00022827"/>
    </source>
</evidence>